<dbReference type="InterPro" id="IPR010131">
    <property type="entry name" value="MdtP/NodT-like"/>
</dbReference>
<protein>
    <submittedName>
        <fullName evidence="2">TolC family protein</fullName>
    </submittedName>
</protein>
<reference evidence="2 3" key="1">
    <citation type="submission" date="2021-06" db="EMBL/GenBank/DDBJ databases">
        <title>44 bacteria genomes isolated from Dapeng, Shenzhen.</title>
        <authorList>
            <person name="Zheng W."/>
            <person name="Yu S."/>
            <person name="Huang Y."/>
        </authorList>
    </citation>
    <scope>NUCLEOTIDE SEQUENCE [LARGE SCALE GENOMIC DNA]</scope>
    <source>
        <strain evidence="2 3">DP5N14-6</strain>
    </source>
</reference>
<gene>
    <name evidence="2" type="ORF">KUV23_04800</name>
</gene>
<comment type="caution">
    <text evidence="2">The sequence shown here is derived from an EMBL/GenBank/DDBJ whole genome shotgun (WGS) entry which is preliminary data.</text>
</comment>
<evidence type="ECO:0000313" key="2">
    <source>
        <dbReference type="EMBL" id="MBY5950278.1"/>
    </source>
</evidence>
<evidence type="ECO:0000256" key="1">
    <source>
        <dbReference type="SAM" id="SignalP"/>
    </source>
</evidence>
<feature type="signal peptide" evidence="1">
    <location>
        <begin position="1"/>
        <end position="20"/>
    </location>
</feature>
<sequence length="394" mass="45029">MYKNIVFALCGCLMAFGGFAQSPSIDSILKQVEQNNQELKALSEYVESKRLELKSGNNLPDPQLGAYYLPFGDHSTGDYTEFQISQSFEFPTVYGARGNLIDQQSVQLELDYQAKRQDILAVAKNHCLNLIYLNKRLDTETLRVEQAKQVFDQVQELYEKEQVGILELNKAKVAWMQEQFKIQQIESDVKNTLLQLVNLNGGNELSFTQGEYSASLVLAAKDSVWQEKQVIDPELTQLKQQETIAQQSLSLAKNKSLPNLTAGYNTQGVAGERFSGVYAGVTIPLWSNRNKVKAAQSQLDFQQTFTSSKTLQAYASFEKQYNDYQIMLSKFQEYEATLTGLNSDELLLQAYQLGELSFLEYYMELQFYRQAYDAMLDMQYQLYISQNQLLKHQL</sequence>
<proteinExistence type="predicted"/>
<keyword evidence="1" id="KW-0732">Signal</keyword>
<organism evidence="2 3">
    <name type="scientific">Algoriphagus marincola</name>
    <dbReference type="NCBI Taxonomy" id="264027"/>
    <lineage>
        <taxon>Bacteria</taxon>
        <taxon>Pseudomonadati</taxon>
        <taxon>Bacteroidota</taxon>
        <taxon>Cytophagia</taxon>
        <taxon>Cytophagales</taxon>
        <taxon>Cyclobacteriaceae</taxon>
        <taxon>Algoriphagus</taxon>
    </lineage>
</organism>
<dbReference type="EMBL" id="JAHVHP010000001">
    <property type="protein sequence ID" value="MBY5950278.1"/>
    <property type="molecule type" value="Genomic_DNA"/>
</dbReference>
<dbReference type="Gene3D" id="1.20.1600.10">
    <property type="entry name" value="Outer membrane efflux proteins (OEP)"/>
    <property type="match status" value="1"/>
</dbReference>
<keyword evidence="3" id="KW-1185">Reference proteome</keyword>
<dbReference type="Proteomes" id="UP000766609">
    <property type="component" value="Unassembled WGS sequence"/>
</dbReference>
<dbReference type="PANTHER" id="PTHR30203:SF24">
    <property type="entry name" value="BLR4935 PROTEIN"/>
    <property type="match status" value="1"/>
</dbReference>
<dbReference type="SUPFAM" id="SSF56954">
    <property type="entry name" value="Outer membrane efflux proteins (OEP)"/>
    <property type="match status" value="1"/>
</dbReference>
<evidence type="ECO:0000313" key="3">
    <source>
        <dbReference type="Proteomes" id="UP000766609"/>
    </source>
</evidence>
<dbReference type="RefSeq" id="WP_222583271.1">
    <property type="nucleotide sequence ID" value="NZ_JAHVHP010000001.1"/>
</dbReference>
<feature type="chain" id="PRO_5046392768" evidence="1">
    <location>
        <begin position="21"/>
        <end position="394"/>
    </location>
</feature>
<name>A0ABS7N1S8_9BACT</name>
<accession>A0ABS7N1S8</accession>
<dbReference type="PANTHER" id="PTHR30203">
    <property type="entry name" value="OUTER MEMBRANE CATION EFFLUX PROTEIN"/>
    <property type="match status" value="1"/>
</dbReference>